<accession>A0A060BKT9</accession>
<keyword evidence="2" id="KW-0378">Hydrolase</keyword>
<sequence>EREPSWKYAEGYTKDGSTNDELIAGAVSAARASMISVVVIGLPDAYESEGFDRESMALPNGMLSLVREVAAVAPKSVVVLLGGSPMEVPFADEVDALVWAGLGGQGCGEALDDVLRGI</sequence>
<dbReference type="EMBL" id="KF117577">
    <property type="protein sequence ID" value="AIA84833.1"/>
    <property type="molecule type" value="Genomic_DNA"/>
</dbReference>
<proteinExistence type="inferred from homology"/>
<feature type="non-terminal residue" evidence="4">
    <location>
        <position position="1"/>
    </location>
</feature>
<organism evidence="4">
    <name type="scientific">uncultured Herpetosiphon sp</name>
    <dbReference type="NCBI Taxonomy" id="290606"/>
    <lineage>
        <taxon>Bacteria</taxon>
        <taxon>Bacillati</taxon>
        <taxon>Chloroflexota</taxon>
        <taxon>Chloroflexia</taxon>
        <taxon>Herpetosiphonales</taxon>
        <taxon>Herpetosiphonaceae</taxon>
        <taxon>Herpetosiphon</taxon>
        <taxon>environmental samples</taxon>
    </lineage>
</organism>
<feature type="non-terminal residue" evidence="4">
    <location>
        <position position="118"/>
    </location>
</feature>
<dbReference type="PANTHER" id="PTHR42721:SF3">
    <property type="entry name" value="BETA-D-XYLOSIDASE 5-RELATED"/>
    <property type="match status" value="1"/>
</dbReference>
<evidence type="ECO:0000259" key="3">
    <source>
        <dbReference type="Pfam" id="PF01915"/>
    </source>
</evidence>
<dbReference type="GO" id="GO:0031222">
    <property type="term" value="P:arabinan catabolic process"/>
    <property type="evidence" value="ECO:0007669"/>
    <property type="project" value="TreeGrafter"/>
</dbReference>
<evidence type="ECO:0000256" key="1">
    <source>
        <dbReference type="ARBA" id="ARBA00005336"/>
    </source>
</evidence>
<protein>
    <submittedName>
        <fullName evidence="4">Glyco_hydro_3_C</fullName>
    </submittedName>
</protein>
<comment type="similarity">
    <text evidence="1">Belongs to the glycosyl hydrolase 3 family.</text>
</comment>
<feature type="domain" description="Glycoside hydrolase family 3 C-terminal" evidence="3">
    <location>
        <begin position="20"/>
        <end position="117"/>
    </location>
</feature>
<evidence type="ECO:0000256" key="2">
    <source>
        <dbReference type="ARBA" id="ARBA00022801"/>
    </source>
</evidence>
<dbReference type="AlphaFoldDB" id="A0A060BKT9"/>
<dbReference type="Gene3D" id="3.40.50.1700">
    <property type="entry name" value="Glycoside hydrolase family 3 C-terminal domain"/>
    <property type="match status" value="1"/>
</dbReference>
<dbReference type="SUPFAM" id="SSF52279">
    <property type="entry name" value="Beta-D-glucan exohydrolase, C-terminal domain"/>
    <property type="match status" value="1"/>
</dbReference>
<reference evidence="4" key="1">
    <citation type="journal article" date="2013" name="Environ. Microbiol.">
        <title>Seasonally variable intestinal metagenomes of the red palm weevil (Rhynchophorus ferrugineus).</title>
        <authorList>
            <person name="Jia S."/>
            <person name="Zhang X."/>
            <person name="Zhang G."/>
            <person name="Yin A."/>
            <person name="Zhang S."/>
            <person name="Li F."/>
            <person name="Wang L."/>
            <person name="Zhao D."/>
            <person name="Yun Q."/>
            <person name="Tala"/>
            <person name="Wang J."/>
            <person name="Sun G."/>
            <person name="Baabdullah M."/>
            <person name="Yu X."/>
            <person name="Hu S."/>
            <person name="Al-Mssallem I.S."/>
            <person name="Yu J."/>
        </authorList>
    </citation>
    <scope>NUCLEOTIDE SEQUENCE</scope>
</reference>
<dbReference type="Pfam" id="PF01915">
    <property type="entry name" value="Glyco_hydro_3_C"/>
    <property type="match status" value="1"/>
</dbReference>
<dbReference type="GO" id="GO:0046556">
    <property type="term" value="F:alpha-L-arabinofuranosidase activity"/>
    <property type="evidence" value="ECO:0007669"/>
    <property type="project" value="TreeGrafter"/>
</dbReference>
<dbReference type="GO" id="GO:0045493">
    <property type="term" value="P:xylan catabolic process"/>
    <property type="evidence" value="ECO:0007669"/>
    <property type="project" value="InterPro"/>
</dbReference>
<dbReference type="GO" id="GO:0009044">
    <property type="term" value="F:xylan 1,4-beta-xylosidase activity"/>
    <property type="evidence" value="ECO:0007669"/>
    <property type="project" value="InterPro"/>
</dbReference>
<name>A0A060BKT9_9CHLR</name>
<evidence type="ECO:0000313" key="4">
    <source>
        <dbReference type="EMBL" id="AIA84833.1"/>
    </source>
</evidence>
<dbReference type="InterPro" id="IPR036881">
    <property type="entry name" value="Glyco_hydro_3_C_sf"/>
</dbReference>
<dbReference type="InterPro" id="IPR002772">
    <property type="entry name" value="Glyco_hydro_3_C"/>
</dbReference>
<dbReference type="InterPro" id="IPR044993">
    <property type="entry name" value="BXL"/>
</dbReference>
<dbReference type="PANTHER" id="PTHR42721">
    <property type="entry name" value="SUGAR HYDROLASE-RELATED"/>
    <property type="match status" value="1"/>
</dbReference>